<dbReference type="InterPro" id="IPR016197">
    <property type="entry name" value="Chromo-like_dom_sf"/>
</dbReference>
<dbReference type="SUPFAM" id="SSF54160">
    <property type="entry name" value="Chromo domain-like"/>
    <property type="match status" value="1"/>
</dbReference>
<comment type="caution">
    <text evidence="8">The sequence shown here is derived from an EMBL/GenBank/DDBJ whole genome shotgun (WGS) entry which is preliminary data.</text>
</comment>
<dbReference type="Proteomes" id="UP000812440">
    <property type="component" value="Chromosome 8_10"/>
</dbReference>
<reference evidence="8" key="1">
    <citation type="thesis" date="2020" institute="ProQuest LLC" country="789 East Eisenhower Parkway, Ann Arbor, MI, USA">
        <title>Comparative Genomics and Chromosome Evolution.</title>
        <authorList>
            <person name="Mudd A.B."/>
        </authorList>
    </citation>
    <scope>NUCLEOTIDE SEQUENCE</scope>
    <source>
        <strain evidence="8">Female2</strain>
        <tissue evidence="8">Blood</tissue>
    </source>
</reference>
<comment type="subcellular location">
    <subcellularLocation>
        <location evidence="1">Nucleus</location>
    </subcellularLocation>
</comment>
<dbReference type="OrthoDB" id="1918685at2759"/>
<dbReference type="InterPro" id="IPR000953">
    <property type="entry name" value="Chromo/chromo_shadow_dom"/>
</dbReference>
<dbReference type="GO" id="GO:0016925">
    <property type="term" value="P:protein sumoylation"/>
    <property type="evidence" value="ECO:0007669"/>
    <property type="project" value="TreeGrafter"/>
</dbReference>
<evidence type="ECO:0000256" key="1">
    <source>
        <dbReference type="ARBA" id="ARBA00004123"/>
    </source>
</evidence>
<dbReference type="InterPro" id="IPR043531">
    <property type="entry name" value="CBX4"/>
</dbReference>
<dbReference type="PANTHER" id="PTHR46727">
    <property type="entry name" value="E3 SUMO-PROTEIN LIGASE CBX4"/>
    <property type="match status" value="1"/>
</dbReference>
<evidence type="ECO:0000259" key="7">
    <source>
        <dbReference type="PROSITE" id="PS50013"/>
    </source>
</evidence>
<protein>
    <recommendedName>
        <fullName evidence="7">Chromo domain-containing protein</fullName>
    </recommendedName>
</protein>
<evidence type="ECO:0000313" key="8">
    <source>
        <dbReference type="EMBL" id="KAG8446523.1"/>
    </source>
</evidence>
<dbReference type="Pfam" id="PF00385">
    <property type="entry name" value="Chromo"/>
    <property type="match status" value="1"/>
</dbReference>
<feature type="compositionally biased region" description="Polar residues" evidence="6">
    <location>
        <begin position="174"/>
        <end position="183"/>
    </location>
</feature>
<dbReference type="InterPro" id="IPR023779">
    <property type="entry name" value="Chromodomain_CS"/>
</dbReference>
<dbReference type="Pfam" id="PF17218">
    <property type="entry name" value="CBX7_C"/>
    <property type="match status" value="1"/>
</dbReference>
<dbReference type="GO" id="GO:0061665">
    <property type="term" value="F:SUMO ligase activity"/>
    <property type="evidence" value="ECO:0007669"/>
    <property type="project" value="TreeGrafter"/>
</dbReference>
<dbReference type="PANTHER" id="PTHR46727:SF1">
    <property type="entry name" value="E3 SUMO-PROTEIN LIGASE CBX4"/>
    <property type="match status" value="1"/>
</dbReference>
<dbReference type="AlphaFoldDB" id="A0A8T2JSH7"/>
<keyword evidence="9" id="KW-1185">Reference proteome</keyword>
<feature type="region of interest" description="Disordered" evidence="6">
    <location>
        <begin position="357"/>
        <end position="376"/>
    </location>
</feature>
<feature type="region of interest" description="Disordered" evidence="6">
    <location>
        <begin position="121"/>
        <end position="143"/>
    </location>
</feature>
<evidence type="ECO:0000256" key="5">
    <source>
        <dbReference type="ARBA" id="ARBA00023242"/>
    </source>
</evidence>
<name>A0A8T2JSH7_9PIPI</name>
<keyword evidence="4" id="KW-0804">Transcription</keyword>
<dbReference type="SMART" id="SM00298">
    <property type="entry name" value="CHROMO"/>
    <property type="match status" value="1"/>
</dbReference>
<evidence type="ECO:0000256" key="2">
    <source>
        <dbReference type="ARBA" id="ARBA00022491"/>
    </source>
</evidence>
<proteinExistence type="predicted"/>
<gene>
    <name evidence="8" type="ORF">GDO86_014107</name>
</gene>
<dbReference type="EMBL" id="JAACNH010000003">
    <property type="protein sequence ID" value="KAG8446523.1"/>
    <property type="molecule type" value="Genomic_DNA"/>
</dbReference>
<keyword evidence="2" id="KW-0678">Repressor</keyword>
<sequence>MELPAAGDHVFAVESIEKKRIRKGRVEYLVKWRGWSSKYNTWEPEENILDPRLLVAFQNRERQEHNMGFRKRGPKAKHLVSMASFARRSNMLSGLQDCPAESRSKLDLGSLPKSQTHQYQLNSKKHHQYQPNGKDHIEKHHPSNKRKYYYQLNSKKHHHYQPDPKMYEQYASGKDSQICSEQGNKPRDSWTHTQPMDSHPIKNGKDSIQNCLEKNGDSESPSKEVSGNGVGGKMKIVKNKNKNGRIVIVMSKYMENGMQSVKIKSSEEPCDVEEHGRRTEAPSAFNGDRTCKTLEDKTEHWKKRVESRIKIDEGKINKDRGPVQVTGLQRAYSATTEPLHDQPLQLTTKNTFVPASGKTSSTIYSGEPPKDNVYNNPRKRYLSEVNGEKDLCKKTLTSRSVSFPGTLESPGVPAPVTVPPPEPDIILLDSDLDEPIDLRCVKTRCDSDLEVEKPEVQVTQKPQSVDAEVCESEFKPFFGNIVITDVTANCLTVTFKEYITV</sequence>
<dbReference type="PROSITE" id="PS50013">
    <property type="entry name" value="CHROMO_2"/>
    <property type="match status" value="1"/>
</dbReference>
<keyword evidence="5" id="KW-0539">Nucleus</keyword>
<feature type="domain" description="Chromo" evidence="7">
    <location>
        <begin position="11"/>
        <end position="69"/>
    </location>
</feature>
<dbReference type="GO" id="GO:0000122">
    <property type="term" value="P:negative regulation of transcription by RNA polymerase II"/>
    <property type="evidence" value="ECO:0007669"/>
    <property type="project" value="TreeGrafter"/>
</dbReference>
<dbReference type="FunFam" id="2.40.50.40:FF:000006">
    <property type="entry name" value="Chromobox protein homolog 7"/>
    <property type="match status" value="1"/>
</dbReference>
<dbReference type="InterPro" id="IPR033773">
    <property type="entry name" value="CBX7_C"/>
</dbReference>
<organism evidence="8 9">
    <name type="scientific">Hymenochirus boettgeri</name>
    <name type="common">Congo dwarf clawed frog</name>
    <dbReference type="NCBI Taxonomy" id="247094"/>
    <lineage>
        <taxon>Eukaryota</taxon>
        <taxon>Metazoa</taxon>
        <taxon>Chordata</taxon>
        <taxon>Craniata</taxon>
        <taxon>Vertebrata</taxon>
        <taxon>Euteleostomi</taxon>
        <taxon>Amphibia</taxon>
        <taxon>Batrachia</taxon>
        <taxon>Anura</taxon>
        <taxon>Pipoidea</taxon>
        <taxon>Pipidae</taxon>
        <taxon>Pipinae</taxon>
        <taxon>Hymenochirus</taxon>
    </lineage>
</organism>
<accession>A0A8T2JSH7</accession>
<evidence type="ECO:0000256" key="6">
    <source>
        <dbReference type="SAM" id="MobiDB-lite"/>
    </source>
</evidence>
<dbReference type="CDD" id="cd18645">
    <property type="entry name" value="CD_Cbx4"/>
    <property type="match status" value="1"/>
</dbReference>
<dbReference type="GO" id="GO:0035102">
    <property type="term" value="C:PRC1 complex"/>
    <property type="evidence" value="ECO:0007669"/>
    <property type="project" value="TreeGrafter"/>
</dbReference>
<dbReference type="GO" id="GO:0032183">
    <property type="term" value="F:SUMO binding"/>
    <property type="evidence" value="ECO:0007669"/>
    <property type="project" value="TreeGrafter"/>
</dbReference>
<evidence type="ECO:0000256" key="4">
    <source>
        <dbReference type="ARBA" id="ARBA00023163"/>
    </source>
</evidence>
<keyword evidence="3" id="KW-0805">Transcription regulation</keyword>
<dbReference type="InterPro" id="IPR017984">
    <property type="entry name" value="Chromo_dom_subgr"/>
</dbReference>
<evidence type="ECO:0000256" key="3">
    <source>
        <dbReference type="ARBA" id="ARBA00023015"/>
    </source>
</evidence>
<dbReference type="PROSITE" id="PS00598">
    <property type="entry name" value="CHROMO_1"/>
    <property type="match status" value="1"/>
</dbReference>
<dbReference type="Gene3D" id="2.40.50.40">
    <property type="match status" value="1"/>
</dbReference>
<dbReference type="PRINTS" id="PR00504">
    <property type="entry name" value="CHROMODOMAIN"/>
</dbReference>
<feature type="region of interest" description="Disordered" evidence="6">
    <location>
        <begin position="172"/>
        <end position="235"/>
    </location>
</feature>
<evidence type="ECO:0000313" key="9">
    <source>
        <dbReference type="Proteomes" id="UP000812440"/>
    </source>
</evidence>
<dbReference type="InterPro" id="IPR023780">
    <property type="entry name" value="Chromo_domain"/>
</dbReference>